<feature type="region of interest" description="Disordered" evidence="10">
    <location>
        <begin position="411"/>
        <end position="443"/>
    </location>
</feature>
<feature type="region of interest" description="Disordered" evidence="10">
    <location>
        <begin position="1"/>
        <end position="110"/>
    </location>
</feature>
<dbReference type="PANTHER" id="PTHR10015:SF427">
    <property type="entry name" value="HEAT SHOCK FACTOR PROTEIN"/>
    <property type="match status" value="1"/>
</dbReference>
<dbReference type="PROSITE" id="PS00434">
    <property type="entry name" value="HSF_DOMAIN"/>
    <property type="match status" value="1"/>
</dbReference>
<dbReference type="GO" id="GO:0003700">
    <property type="term" value="F:DNA-binding transcription factor activity"/>
    <property type="evidence" value="ECO:0007669"/>
    <property type="project" value="InterPro"/>
</dbReference>
<feature type="domain" description="HSF-type DNA-binding" evidence="11">
    <location>
        <begin position="156"/>
        <end position="180"/>
    </location>
</feature>
<feature type="region of interest" description="Disordered" evidence="10">
    <location>
        <begin position="499"/>
        <end position="519"/>
    </location>
</feature>
<dbReference type="FunFam" id="1.10.10.10:FF:000037">
    <property type="entry name" value="Heat stress transcription factor B-4"/>
    <property type="match status" value="1"/>
</dbReference>
<evidence type="ECO:0000313" key="13">
    <source>
        <dbReference type="Proteomes" id="UP000324585"/>
    </source>
</evidence>
<keyword evidence="7" id="KW-0539">Nucleus</keyword>
<dbReference type="InterPro" id="IPR000232">
    <property type="entry name" value="HSF_DNA-bd"/>
</dbReference>
<dbReference type="GO" id="GO:0005634">
    <property type="term" value="C:nucleus"/>
    <property type="evidence" value="ECO:0007669"/>
    <property type="project" value="UniProtKB-SubCell"/>
</dbReference>
<feature type="compositionally biased region" description="Polar residues" evidence="10">
    <location>
        <begin position="52"/>
        <end position="65"/>
    </location>
</feature>
<dbReference type="Pfam" id="PF00447">
    <property type="entry name" value="HSF_DNA-bind"/>
    <property type="match status" value="1"/>
</dbReference>
<protein>
    <submittedName>
        <fullName evidence="12">Heat stress transcription factor A-1b</fullName>
    </submittedName>
</protein>
<dbReference type="OrthoDB" id="60033at2759"/>
<evidence type="ECO:0000256" key="4">
    <source>
        <dbReference type="ARBA" id="ARBA00023015"/>
    </source>
</evidence>
<sequence>MQMQSRRPPQPQQYSTHSQQPPQVIGTPMHQGTEDGVVQEQHENVRAERPSGSASSTHGSPQITAVKQEGPGDEAVLPSVSSAQDSVPPTKDENVGASPRANQPAHAPSGHQIVPPFLVKLYDFVEDPSLNAVISWNEGGESFTVHRPNEFAMEVLPKYFKHNNFSSFVRQLNQYGFRKVHPDRWNFAHEHFQRKDKDQLRLITRKRAKHPTTAPSDWLGMYNPLSSGGGVLWASASGPPPSLNMSDEKAVVELGNYGVHDQVEGLRRDKDLLLRELVATRQAEKNLRARCENSERRIESLENDVKQMQQFIFHFYSHVLSSYPGGSARTRKRLMAPPGVMETSLDASGGVVAHSVASSDALVNMQPVELHALGRVDSPSPSLFNAAPGVGPSGGPAGPPRFPPAVVQEVAQSHGTKRRRTGGNDSSFYSDESADGPDFHNDAATGGRSLSMIEYHPASRLPPIPVPDELDGNDLWLRGASDDDQLGNLDFEELDAPGHEHMPNPLMSFPPLTSFPPGTDMEALIDQIQQFDGSSRG</sequence>
<comment type="similarity">
    <text evidence="8">Belongs to the HSF family.</text>
</comment>
<comment type="subunit">
    <text evidence="2">Homotrimer.</text>
</comment>
<comment type="caution">
    <text evidence="12">The sequence shown here is derived from an EMBL/GenBank/DDBJ whole genome shotgun (WGS) entry which is preliminary data.</text>
</comment>
<evidence type="ECO:0000313" key="12">
    <source>
        <dbReference type="EMBL" id="KAA8499782.1"/>
    </source>
</evidence>
<evidence type="ECO:0000256" key="6">
    <source>
        <dbReference type="ARBA" id="ARBA00023163"/>
    </source>
</evidence>
<evidence type="ECO:0000256" key="9">
    <source>
        <dbReference type="SAM" id="Coils"/>
    </source>
</evidence>
<gene>
    <name evidence="12" type="ORF">FVE85_7367</name>
</gene>
<dbReference type="InterPro" id="IPR036390">
    <property type="entry name" value="WH_DNA-bd_sf"/>
</dbReference>
<accession>A0A5J4Z9N3</accession>
<dbReference type="Proteomes" id="UP000324585">
    <property type="component" value="Unassembled WGS sequence"/>
</dbReference>
<organism evidence="12 13">
    <name type="scientific">Porphyridium purpureum</name>
    <name type="common">Red alga</name>
    <name type="synonym">Porphyridium cruentum</name>
    <dbReference type="NCBI Taxonomy" id="35688"/>
    <lineage>
        <taxon>Eukaryota</taxon>
        <taxon>Rhodophyta</taxon>
        <taxon>Bangiophyceae</taxon>
        <taxon>Porphyridiales</taxon>
        <taxon>Porphyridiaceae</taxon>
        <taxon>Porphyridium</taxon>
    </lineage>
</organism>
<name>A0A5J4Z9N3_PORPP</name>
<dbReference type="PRINTS" id="PR00056">
    <property type="entry name" value="HSFDOMAIN"/>
</dbReference>
<dbReference type="SMART" id="SM00415">
    <property type="entry name" value="HSF"/>
    <property type="match status" value="1"/>
</dbReference>
<dbReference type="Gene3D" id="1.10.10.10">
    <property type="entry name" value="Winged helix-like DNA-binding domain superfamily/Winged helix DNA-binding domain"/>
    <property type="match status" value="1"/>
</dbReference>
<evidence type="ECO:0000256" key="3">
    <source>
        <dbReference type="ARBA" id="ARBA00022553"/>
    </source>
</evidence>
<keyword evidence="9" id="KW-0175">Coiled coil</keyword>
<keyword evidence="13" id="KW-1185">Reference proteome</keyword>
<dbReference type="PANTHER" id="PTHR10015">
    <property type="entry name" value="HEAT SHOCK TRANSCRIPTION FACTOR"/>
    <property type="match status" value="1"/>
</dbReference>
<evidence type="ECO:0000256" key="1">
    <source>
        <dbReference type="ARBA" id="ARBA00004123"/>
    </source>
</evidence>
<evidence type="ECO:0000259" key="11">
    <source>
        <dbReference type="PROSITE" id="PS00434"/>
    </source>
</evidence>
<evidence type="ECO:0000256" key="7">
    <source>
        <dbReference type="ARBA" id="ARBA00023242"/>
    </source>
</evidence>
<keyword evidence="6" id="KW-0804">Transcription</keyword>
<evidence type="ECO:0000256" key="2">
    <source>
        <dbReference type="ARBA" id="ARBA00011233"/>
    </source>
</evidence>
<evidence type="ECO:0000256" key="10">
    <source>
        <dbReference type="SAM" id="MobiDB-lite"/>
    </source>
</evidence>
<keyword evidence="5" id="KW-0238">DNA-binding</keyword>
<evidence type="ECO:0000256" key="8">
    <source>
        <dbReference type="RuleBase" id="RU004020"/>
    </source>
</evidence>
<dbReference type="GO" id="GO:0043565">
    <property type="term" value="F:sequence-specific DNA binding"/>
    <property type="evidence" value="ECO:0007669"/>
    <property type="project" value="InterPro"/>
</dbReference>
<keyword evidence="3" id="KW-0597">Phosphoprotein</keyword>
<comment type="subcellular location">
    <subcellularLocation>
        <location evidence="1">Nucleus</location>
    </subcellularLocation>
</comment>
<keyword evidence="4" id="KW-0805">Transcription regulation</keyword>
<dbReference type="EMBL" id="VRMN01000001">
    <property type="protein sequence ID" value="KAA8499782.1"/>
    <property type="molecule type" value="Genomic_DNA"/>
</dbReference>
<feature type="compositionally biased region" description="Basic and acidic residues" evidence="10">
    <location>
        <begin position="40"/>
        <end position="49"/>
    </location>
</feature>
<dbReference type="InterPro" id="IPR036388">
    <property type="entry name" value="WH-like_DNA-bd_sf"/>
</dbReference>
<dbReference type="SUPFAM" id="SSF46785">
    <property type="entry name" value="Winged helix' DNA-binding domain"/>
    <property type="match status" value="1"/>
</dbReference>
<dbReference type="AlphaFoldDB" id="A0A5J4Z9N3"/>
<proteinExistence type="inferred from homology"/>
<feature type="coiled-coil region" evidence="9">
    <location>
        <begin position="277"/>
        <end position="311"/>
    </location>
</feature>
<evidence type="ECO:0000256" key="5">
    <source>
        <dbReference type="ARBA" id="ARBA00023125"/>
    </source>
</evidence>
<reference evidence="13" key="1">
    <citation type="journal article" date="2019" name="Nat. Commun.">
        <title>Expansion of phycobilisome linker gene families in mesophilic red algae.</title>
        <authorList>
            <person name="Lee J."/>
            <person name="Kim D."/>
            <person name="Bhattacharya D."/>
            <person name="Yoon H.S."/>
        </authorList>
    </citation>
    <scope>NUCLEOTIDE SEQUENCE [LARGE SCALE GENOMIC DNA]</scope>
    <source>
        <strain evidence="13">CCMP 1328</strain>
    </source>
</reference>